<evidence type="ECO:0000313" key="4">
    <source>
        <dbReference type="Proteomes" id="UP000240883"/>
    </source>
</evidence>
<name>A0A2T2NQG8_CORCC</name>
<dbReference type="InterPro" id="IPR002347">
    <property type="entry name" value="SDR_fam"/>
</dbReference>
<comment type="similarity">
    <text evidence="1">Belongs to the short-chain dehydrogenases/reductases (SDR) family.</text>
</comment>
<dbReference type="Proteomes" id="UP000240883">
    <property type="component" value="Unassembled WGS sequence"/>
</dbReference>
<gene>
    <name evidence="3" type="ORF">BS50DRAFT_572699</name>
</gene>
<dbReference type="Gene3D" id="3.40.50.720">
    <property type="entry name" value="NAD(P)-binding Rossmann-like Domain"/>
    <property type="match status" value="1"/>
</dbReference>
<dbReference type="STRING" id="1448308.A0A2T2NQG8"/>
<dbReference type="PRINTS" id="PR00080">
    <property type="entry name" value="SDRFAMILY"/>
</dbReference>
<keyword evidence="2" id="KW-0560">Oxidoreductase</keyword>
<dbReference type="PANTHER" id="PTHR24321:SF8">
    <property type="entry name" value="ESTRADIOL 17-BETA-DEHYDROGENASE 8-RELATED"/>
    <property type="match status" value="1"/>
</dbReference>
<dbReference type="AlphaFoldDB" id="A0A2T2NQG8"/>
<dbReference type="SUPFAM" id="SSF51735">
    <property type="entry name" value="NAD(P)-binding Rossmann-fold domains"/>
    <property type="match status" value="1"/>
</dbReference>
<evidence type="ECO:0000313" key="3">
    <source>
        <dbReference type="EMBL" id="PSN67630.1"/>
    </source>
</evidence>
<dbReference type="CDD" id="cd05233">
    <property type="entry name" value="SDR_c"/>
    <property type="match status" value="1"/>
</dbReference>
<evidence type="ECO:0000256" key="2">
    <source>
        <dbReference type="ARBA" id="ARBA00023002"/>
    </source>
</evidence>
<organism evidence="3 4">
    <name type="scientific">Corynespora cassiicola Philippines</name>
    <dbReference type="NCBI Taxonomy" id="1448308"/>
    <lineage>
        <taxon>Eukaryota</taxon>
        <taxon>Fungi</taxon>
        <taxon>Dikarya</taxon>
        <taxon>Ascomycota</taxon>
        <taxon>Pezizomycotina</taxon>
        <taxon>Dothideomycetes</taxon>
        <taxon>Pleosporomycetidae</taxon>
        <taxon>Pleosporales</taxon>
        <taxon>Corynesporascaceae</taxon>
        <taxon>Corynespora</taxon>
    </lineage>
</organism>
<evidence type="ECO:0000256" key="1">
    <source>
        <dbReference type="ARBA" id="ARBA00006484"/>
    </source>
</evidence>
<proteinExistence type="inferred from homology"/>
<dbReference type="InterPro" id="IPR036291">
    <property type="entry name" value="NAD(P)-bd_dom_sf"/>
</dbReference>
<dbReference type="OrthoDB" id="1669814at2759"/>
<accession>A0A2T2NQG8</accession>
<dbReference type="Pfam" id="PF13561">
    <property type="entry name" value="adh_short_C2"/>
    <property type="match status" value="1"/>
</dbReference>
<dbReference type="PANTHER" id="PTHR24321">
    <property type="entry name" value="DEHYDROGENASES, SHORT CHAIN"/>
    <property type="match status" value="1"/>
</dbReference>
<protein>
    <submittedName>
        <fullName evidence="3">NAD(P)-binding protein</fullName>
    </submittedName>
</protein>
<dbReference type="GO" id="GO:0016491">
    <property type="term" value="F:oxidoreductase activity"/>
    <property type="evidence" value="ECO:0007669"/>
    <property type="project" value="UniProtKB-KW"/>
</dbReference>
<keyword evidence="4" id="KW-1185">Reference proteome</keyword>
<reference evidence="3 4" key="1">
    <citation type="journal article" date="2018" name="Front. Microbiol.">
        <title>Genome-Wide Analysis of Corynespora cassiicola Leaf Fall Disease Putative Effectors.</title>
        <authorList>
            <person name="Lopez D."/>
            <person name="Ribeiro S."/>
            <person name="Label P."/>
            <person name="Fumanal B."/>
            <person name="Venisse J.S."/>
            <person name="Kohler A."/>
            <person name="de Oliveira R.R."/>
            <person name="Labutti K."/>
            <person name="Lipzen A."/>
            <person name="Lail K."/>
            <person name="Bauer D."/>
            <person name="Ohm R.A."/>
            <person name="Barry K.W."/>
            <person name="Spatafora J."/>
            <person name="Grigoriev I.V."/>
            <person name="Martin F.M."/>
            <person name="Pujade-Renaud V."/>
        </authorList>
    </citation>
    <scope>NUCLEOTIDE SEQUENCE [LARGE SCALE GENOMIC DNA]</scope>
    <source>
        <strain evidence="3 4">Philippines</strain>
    </source>
</reference>
<dbReference type="EMBL" id="KZ678134">
    <property type="protein sequence ID" value="PSN67630.1"/>
    <property type="molecule type" value="Genomic_DNA"/>
</dbReference>
<dbReference type="PRINTS" id="PR00081">
    <property type="entry name" value="GDHRDH"/>
</dbReference>
<sequence length="249" mass="26347">MGFSGKAYIVTGAASGMGKATVQKLLGEGAIVHAIDLSSEIPDHGETTGMQWSYPIVDISSRDEVKKTYDLIFERSPQVSGLVNSAGIFFGTPNSPEGDKLLRKLFDVNVMGTWNTNTEFYQHVKDSRSAGTNEPPVSIVNLGSMASVRGIVGMSGYVASKHAVLGLSRTFTQDWGKEGFRVNTVAPGAVRTPMAIDLTKEGPPGNSPYSGALKSISEPEELANAICFLLGDESSAISGLVCEVNGGWP</sequence>